<dbReference type="AlphaFoldDB" id="A0A0F8A1U6"/>
<evidence type="ECO:0000313" key="7">
    <source>
        <dbReference type="Proteomes" id="UP000054481"/>
    </source>
</evidence>
<evidence type="ECO:0008006" key="8">
    <source>
        <dbReference type="Google" id="ProtNLM"/>
    </source>
</evidence>
<dbReference type="PANTHER" id="PTHR10543">
    <property type="entry name" value="BETA-CAROTENE DIOXYGENASE"/>
    <property type="match status" value="1"/>
</dbReference>
<evidence type="ECO:0000256" key="5">
    <source>
        <dbReference type="PIRSR" id="PIRSR604294-1"/>
    </source>
</evidence>
<proteinExistence type="inferred from homology"/>
<evidence type="ECO:0000256" key="4">
    <source>
        <dbReference type="ARBA" id="ARBA00023004"/>
    </source>
</evidence>
<reference evidence="6 7" key="1">
    <citation type="journal article" date="2014" name="Genome Biol. Evol.">
        <title>Comparative genomics and transcriptomics analyses reveal divergent lifestyle features of nematode endoparasitic fungus Hirsutella minnesotensis.</title>
        <authorList>
            <person name="Lai Y."/>
            <person name="Liu K."/>
            <person name="Zhang X."/>
            <person name="Zhang X."/>
            <person name="Li K."/>
            <person name="Wang N."/>
            <person name="Shu C."/>
            <person name="Wu Y."/>
            <person name="Wang C."/>
            <person name="Bushley K.E."/>
            <person name="Xiang M."/>
            <person name="Liu X."/>
        </authorList>
    </citation>
    <scope>NUCLEOTIDE SEQUENCE [LARGE SCALE GENOMIC DNA]</scope>
    <source>
        <strain evidence="6 7">3608</strain>
    </source>
</reference>
<organism evidence="6 7">
    <name type="scientific">Hirsutella minnesotensis 3608</name>
    <dbReference type="NCBI Taxonomy" id="1043627"/>
    <lineage>
        <taxon>Eukaryota</taxon>
        <taxon>Fungi</taxon>
        <taxon>Dikarya</taxon>
        <taxon>Ascomycota</taxon>
        <taxon>Pezizomycotina</taxon>
        <taxon>Sordariomycetes</taxon>
        <taxon>Hypocreomycetidae</taxon>
        <taxon>Hypocreales</taxon>
        <taxon>Ophiocordycipitaceae</taxon>
        <taxon>Hirsutella</taxon>
    </lineage>
</organism>
<keyword evidence="4 5" id="KW-0408">Iron</keyword>
<dbReference type="OrthoDB" id="1069523at2759"/>
<dbReference type="GO" id="GO:0016121">
    <property type="term" value="P:carotene catabolic process"/>
    <property type="evidence" value="ECO:0007669"/>
    <property type="project" value="TreeGrafter"/>
</dbReference>
<sequence>MEQARNSSSHPYLAGNYAPIQRQLSQEPCQVEGILPNELTGGQYVRNGSNQLPYRDPGRVSHWFDGHGMLSAVYFHQAKGGDVQALFSNKYVLTDIYRTERDSLAQRPLLPSLGAMLRPGLSSLKVLNDVAWLIWSVLCSAISPWARAVKKISVANTNIVYHDGRVLALCESGPPMRVSLPDLQTVGWFDGYRAEGEPISRDPDVLASRPAGNSLLKFLHEWTTAHPHIDPLTKEMMLFHSTFISPYTRYSIFTTSPNAANDQLVGQPVPGMKSPKMMHDFGVSRQHTVIIDMPLSLNPLNLVYGNPIISFEQTERTRFGVFPRRSPGAVQWFTSEACCIFHTVNTWDGTREDGELHTTVNMIACRMRVPSIVYATGDMLMPTDQALLGSSDECRLYYYRFATDGPSPGILQQWALSAIPFEFPHVPKHLAMSAARFVYGCSVRTGTYAEQLANSMKISSLVKIDVHKLIHKGLKCPPTPVCGCVDERSVQEILAANDPDDPIQIFAMPGKVFAQECTFVPRTQSSSEDDGWLLTFVFDDSQLDSEGQAPDDAKSELWVIDARTMRDVVACVKLPQRVPFGLHGNWFSKDEIAQQRPVEVFRS</sequence>
<name>A0A0F8A1U6_9HYPO</name>
<feature type="binding site" evidence="5">
    <location>
        <position position="583"/>
    </location>
    <ligand>
        <name>Fe cation</name>
        <dbReference type="ChEBI" id="CHEBI:24875"/>
        <note>catalytic</note>
    </ligand>
</feature>
<dbReference type="EMBL" id="KQ030511">
    <property type="protein sequence ID" value="KJZ76522.1"/>
    <property type="molecule type" value="Genomic_DNA"/>
</dbReference>
<evidence type="ECO:0000313" key="6">
    <source>
        <dbReference type="EMBL" id="KJZ76522.1"/>
    </source>
</evidence>
<keyword evidence="3" id="KW-0560">Oxidoreductase</keyword>
<dbReference type="Pfam" id="PF03055">
    <property type="entry name" value="RPE65"/>
    <property type="match status" value="1"/>
</dbReference>
<feature type="binding site" evidence="5">
    <location>
        <position position="279"/>
    </location>
    <ligand>
        <name>Fe cation</name>
        <dbReference type="ChEBI" id="CHEBI:24875"/>
        <note>catalytic</note>
    </ligand>
</feature>
<feature type="binding site" evidence="5">
    <location>
        <position position="226"/>
    </location>
    <ligand>
        <name>Fe cation</name>
        <dbReference type="ChEBI" id="CHEBI:24875"/>
        <note>catalytic</note>
    </ligand>
</feature>
<accession>A0A0F8A1U6</accession>
<comment type="similarity">
    <text evidence="1">Belongs to the carotenoid oxygenase family.</text>
</comment>
<protein>
    <recommendedName>
        <fullName evidence="8">Carotenoid oxygenase</fullName>
    </recommendedName>
</protein>
<evidence type="ECO:0000256" key="3">
    <source>
        <dbReference type="ARBA" id="ARBA00023002"/>
    </source>
</evidence>
<feature type="binding site" evidence="5">
    <location>
        <position position="342"/>
    </location>
    <ligand>
        <name>Fe cation</name>
        <dbReference type="ChEBI" id="CHEBI:24875"/>
        <note>catalytic</note>
    </ligand>
</feature>
<dbReference type="GO" id="GO:0046872">
    <property type="term" value="F:metal ion binding"/>
    <property type="evidence" value="ECO:0007669"/>
    <property type="project" value="UniProtKB-KW"/>
</dbReference>
<dbReference type="Proteomes" id="UP000054481">
    <property type="component" value="Unassembled WGS sequence"/>
</dbReference>
<keyword evidence="2 5" id="KW-0479">Metal-binding</keyword>
<comment type="cofactor">
    <cofactor evidence="5">
        <name>Fe(2+)</name>
        <dbReference type="ChEBI" id="CHEBI:29033"/>
    </cofactor>
    <text evidence="5">Binds 1 Fe(2+) ion per subunit.</text>
</comment>
<evidence type="ECO:0000256" key="2">
    <source>
        <dbReference type="ARBA" id="ARBA00022723"/>
    </source>
</evidence>
<gene>
    <name evidence="6" type="ORF">HIM_04251</name>
</gene>
<evidence type="ECO:0000256" key="1">
    <source>
        <dbReference type="ARBA" id="ARBA00006787"/>
    </source>
</evidence>
<dbReference type="InterPro" id="IPR004294">
    <property type="entry name" value="Carotenoid_Oase"/>
</dbReference>
<keyword evidence="7" id="KW-1185">Reference proteome</keyword>
<dbReference type="GO" id="GO:0010436">
    <property type="term" value="F:carotenoid dioxygenase activity"/>
    <property type="evidence" value="ECO:0007669"/>
    <property type="project" value="TreeGrafter"/>
</dbReference>
<dbReference type="PANTHER" id="PTHR10543:SF89">
    <property type="entry name" value="CAROTENOID 9,10(9',10')-CLEAVAGE DIOXYGENASE 1"/>
    <property type="match status" value="1"/>
</dbReference>